<dbReference type="Proteomes" id="UP001595921">
    <property type="component" value="Unassembled WGS sequence"/>
</dbReference>
<organism evidence="2 3">
    <name type="scientific">Halobium salinum</name>
    <dbReference type="NCBI Taxonomy" id="1364940"/>
    <lineage>
        <taxon>Archaea</taxon>
        <taxon>Methanobacteriati</taxon>
        <taxon>Methanobacteriota</taxon>
        <taxon>Stenosarchaea group</taxon>
        <taxon>Halobacteria</taxon>
        <taxon>Halobacteriales</taxon>
        <taxon>Haloferacaceae</taxon>
        <taxon>Halobium</taxon>
    </lineage>
</organism>
<dbReference type="EMBL" id="JBHSDS010000006">
    <property type="protein sequence ID" value="MFC4358671.1"/>
    <property type="molecule type" value="Genomic_DNA"/>
</dbReference>
<feature type="region of interest" description="Disordered" evidence="1">
    <location>
        <begin position="16"/>
        <end position="80"/>
    </location>
</feature>
<dbReference type="InterPro" id="IPR047676">
    <property type="entry name" value="FxLYD_dom"/>
</dbReference>
<evidence type="ECO:0000313" key="2">
    <source>
        <dbReference type="EMBL" id="MFC4358671.1"/>
    </source>
</evidence>
<keyword evidence="3" id="KW-1185">Reference proteome</keyword>
<comment type="caution">
    <text evidence="2">The sequence shown here is derived from an EMBL/GenBank/DDBJ whole genome shotgun (WGS) entry which is preliminary data.</text>
</comment>
<sequence length="270" mass="27976">MRRREILALAGTGLVGSVAGCTGEGGTETMDGSEGTEAGSGDSGSESTTTGTTTAASTGTMTPTATPTTTATSTPSGTADVGIGKAELVKESGSYTTDVGAQVDVENSGSARVGQIELSAKFYDDSDSLLENSSGFLPTLGAGQMWDAYVMYLGSNPENVASVEVDGQYAERVPDYNPDELPVSGVSTEKTDMEVMTTGSVKNDTGGSVSYLEAVAIYKKDENTVLNSGLDNVNDVPAGDNWKFETSAMPPKWRMEEYSGATVFVSMSNY</sequence>
<name>A0ABD5PDZ3_9EURY</name>
<gene>
    <name evidence="2" type="ORF">ACFO0N_12040</name>
</gene>
<dbReference type="AlphaFoldDB" id="A0ABD5PDZ3"/>
<dbReference type="RefSeq" id="WP_267623535.1">
    <property type="nucleotide sequence ID" value="NZ_JAODIW010000008.1"/>
</dbReference>
<evidence type="ECO:0000313" key="3">
    <source>
        <dbReference type="Proteomes" id="UP001595921"/>
    </source>
</evidence>
<proteinExistence type="predicted"/>
<feature type="compositionally biased region" description="Low complexity" evidence="1">
    <location>
        <begin position="32"/>
        <end position="80"/>
    </location>
</feature>
<accession>A0ABD5PDZ3</accession>
<dbReference type="PROSITE" id="PS51257">
    <property type="entry name" value="PROKAR_LIPOPROTEIN"/>
    <property type="match status" value="1"/>
</dbReference>
<evidence type="ECO:0000256" key="1">
    <source>
        <dbReference type="SAM" id="MobiDB-lite"/>
    </source>
</evidence>
<protein>
    <submittedName>
        <fullName evidence="2">FxLYD domain-containing protein</fullName>
    </submittedName>
</protein>
<reference evidence="2 3" key="1">
    <citation type="journal article" date="2019" name="Int. J. Syst. Evol. Microbiol.">
        <title>The Global Catalogue of Microorganisms (GCM) 10K type strain sequencing project: providing services to taxonomists for standard genome sequencing and annotation.</title>
        <authorList>
            <consortium name="The Broad Institute Genomics Platform"/>
            <consortium name="The Broad Institute Genome Sequencing Center for Infectious Disease"/>
            <person name="Wu L."/>
            <person name="Ma J."/>
        </authorList>
    </citation>
    <scope>NUCLEOTIDE SEQUENCE [LARGE SCALE GENOMIC DNA]</scope>
    <source>
        <strain evidence="2 3">CGMCC 1.12553</strain>
    </source>
</reference>
<dbReference type="NCBIfam" id="NF038353">
    <property type="entry name" value="FxLYD_dom"/>
    <property type="match status" value="2"/>
</dbReference>